<dbReference type="Pfam" id="PF04149">
    <property type="entry name" value="DUF397"/>
    <property type="match status" value="1"/>
</dbReference>
<feature type="domain" description="DUF397" evidence="1">
    <location>
        <begin position="6"/>
        <end position="57"/>
    </location>
</feature>
<dbReference type="AlphaFoldDB" id="A0A7W7PKZ5"/>
<name>A0A7W7PKZ5_9ACTN</name>
<proteinExistence type="predicted"/>
<reference evidence="2 3" key="1">
    <citation type="submission" date="2020-08" db="EMBL/GenBank/DDBJ databases">
        <title>Genomic Encyclopedia of Type Strains, Phase III (KMG-III): the genomes of soil and plant-associated and newly described type strains.</title>
        <authorList>
            <person name="Whitman W."/>
        </authorList>
    </citation>
    <scope>NUCLEOTIDE SEQUENCE [LARGE SCALE GENOMIC DNA]</scope>
    <source>
        <strain evidence="2 3">CECT 3266</strain>
    </source>
</reference>
<comment type="caution">
    <text evidence="2">The sequence shown here is derived from an EMBL/GenBank/DDBJ whole genome shotgun (WGS) entry which is preliminary data.</text>
</comment>
<evidence type="ECO:0000313" key="3">
    <source>
        <dbReference type="Proteomes" id="UP000556084"/>
    </source>
</evidence>
<sequence>MAEILWKKSSYSGADDNQDCVEVATRSGAVLIRESDAPDLVIAAAPRSAHALLVAVKDGRLRKAPVS</sequence>
<protein>
    <recommendedName>
        <fullName evidence="1">DUF397 domain-containing protein</fullName>
    </recommendedName>
</protein>
<dbReference type="EMBL" id="JACHJH010000002">
    <property type="protein sequence ID" value="MBB4892923.1"/>
    <property type="molecule type" value="Genomic_DNA"/>
</dbReference>
<accession>A0A7W7PKZ5</accession>
<organism evidence="2 3">
    <name type="scientific">Streptomyces olivoverticillatus</name>
    <dbReference type="NCBI Taxonomy" id="66427"/>
    <lineage>
        <taxon>Bacteria</taxon>
        <taxon>Bacillati</taxon>
        <taxon>Actinomycetota</taxon>
        <taxon>Actinomycetes</taxon>
        <taxon>Kitasatosporales</taxon>
        <taxon>Streptomycetaceae</taxon>
        <taxon>Streptomyces</taxon>
    </lineage>
</organism>
<evidence type="ECO:0000259" key="1">
    <source>
        <dbReference type="Pfam" id="PF04149"/>
    </source>
</evidence>
<keyword evidence="3" id="KW-1185">Reference proteome</keyword>
<gene>
    <name evidence="2" type="ORF">FHS39_001934</name>
</gene>
<dbReference type="Proteomes" id="UP000556084">
    <property type="component" value="Unassembled WGS sequence"/>
</dbReference>
<dbReference type="InterPro" id="IPR007278">
    <property type="entry name" value="DUF397"/>
</dbReference>
<dbReference type="RefSeq" id="WP_246470008.1">
    <property type="nucleotide sequence ID" value="NZ_JACHJH010000002.1"/>
</dbReference>
<evidence type="ECO:0000313" key="2">
    <source>
        <dbReference type="EMBL" id="MBB4892923.1"/>
    </source>
</evidence>